<dbReference type="GO" id="GO:0070475">
    <property type="term" value="P:rRNA base methylation"/>
    <property type="evidence" value="ECO:0007669"/>
    <property type="project" value="InterPro"/>
</dbReference>
<proteinExistence type="inferred from homology"/>
<dbReference type="WBParaSite" id="MBELARI_LOCUS11221">
    <property type="protein sequence ID" value="MBELARI_LOCUS11221"/>
    <property type="gene ID" value="MBELARI_LOCUS11221"/>
</dbReference>
<evidence type="ECO:0000256" key="13">
    <source>
        <dbReference type="ARBA" id="ARBA00081469"/>
    </source>
</evidence>
<keyword evidence="14" id="KW-1185">Reference proteome</keyword>
<dbReference type="Gene3D" id="3.40.1280.10">
    <property type="match status" value="1"/>
</dbReference>
<keyword evidence="4" id="KW-0698">rRNA processing</keyword>
<comment type="similarity">
    <text evidence="2">Belongs to the class IV-like SAM-binding methyltransferase superfamily. RNA methyltransferase NEP1 family.</text>
</comment>
<evidence type="ECO:0000256" key="7">
    <source>
        <dbReference type="ARBA" id="ARBA00022691"/>
    </source>
</evidence>
<dbReference type="GO" id="GO:0032040">
    <property type="term" value="C:small-subunit processome"/>
    <property type="evidence" value="ECO:0007669"/>
    <property type="project" value="TreeGrafter"/>
</dbReference>
<dbReference type="Proteomes" id="UP000887575">
    <property type="component" value="Unassembled WGS sequence"/>
</dbReference>
<keyword evidence="5" id="KW-0489">Methyltransferase</keyword>
<dbReference type="InterPro" id="IPR005304">
    <property type="entry name" value="Rbsml_bgen_MeTrfase_EMG1/NEP1"/>
</dbReference>
<evidence type="ECO:0000256" key="5">
    <source>
        <dbReference type="ARBA" id="ARBA00022603"/>
    </source>
</evidence>
<evidence type="ECO:0000256" key="10">
    <source>
        <dbReference type="ARBA" id="ARBA00023242"/>
    </source>
</evidence>
<dbReference type="GO" id="GO:0070037">
    <property type="term" value="F:rRNA (pseudouridine) methyltransferase activity"/>
    <property type="evidence" value="ECO:0007669"/>
    <property type="project" value="InterPro"/>
</dbReference>
<evidence type="ECO:0000256" key="2">
    <source>
        <dbReference type="ARBA" id="ARBA00008115"/>
    </source>
</evidence>
<dbReference type="SUPFAM" id="SSF75217">
    <property type="entry name" value="alpha/beta knot"/>
    <property type="match status" value="1"/>
</dbReference>
<keyword evidence="8" id="KW-0699">rRNA-binding</keyword>
<organism evidence="14 15">
    <name type="scientific">Mesorhabditis belari</name>
    <dbReference type="NCBI Taxonomy" id="2138241"/>
    <lineage>
        <taxon>Eukaryota</taxon>
        <taxon>Metazoa</taxon>
        <taxon>Ecdysozoa</taxon>
        <taxon>Nematoda</taxon>
        <taxon>Chromadorea</taxon>
        <taxon>Rhabditida</taxon>
        <taxon>Rhabditina</taxon>
        <taxon>Rhabditomorpha</taxon>
        <taxon>Rhabditoidea</taxon>
        <taxon>Rhabditidae</taxon>
        <taxon>Mesorhabditinae</taxon>
        <taxon>Mesorhabditis</taxon>
    </lineage>
</organism>
<evidence type="ECO:0000256" key="11">
    <source>
        <dbReference type="ARBA" id="ARBA00050871"/>
    </source>
</evidence>
<comment type="subcellular location">
    <subcellularLocation>
        <location evidence="1">Nucleus</location>
        <location evidence="1">Nucleolus</location>
    </subcellularLocation>
</comment>
<evidence type="ECO:0000256" key="8">
    <source>
        <dbReference type="ARBA" id="ARBA00022730"/>
    </source>
</evidence>
<dbReference type="AlphaFoldDB" id="A0AAF3EBA8"/>
<dbReference type="InterPro" id="IPR029028">
    <property type="entry name" value="Alpha/beta_knot_MTases"/>
</dbReference>
<evidence type="ECO:0000256" key="6">
    <source>
        <dbReference type="ARBA" id="ARBA00022679"/>
    </source>
</evidence>
<evidence type="ECO:0000256" key="9">
    <source>
        <dbReference type="ARBA" id="ARBA00022884"/>
    </source>
</evidence>
<dbReference type="Pfam" id="PF03587">
    <property type="entry name" value="EMG1"/>
    <property type="match status" value="1"/>
</dbReference>
<keyword evidence="9" id="KW-0694">RNA-binding</keyword>
<keyword evidence="10" id="KW-0539">Nucleus</keyword>
<dbReference type="GO" id="GO:0019843">
    <property type="term" value="F:rRNA binding"/>
    <property type="evidence" value="ECO:0007669"/>
    <property type="project" value="UniProtKB-KW"/>
</dbReference>
<evidence type="ECO:0000256" key="12">
    <source>
        <dbReference type="ARBA" id="ARBA00053784"/>
    </source>
</evidence>
<evidence type="ECO:0000313" key="15">
    <source>
        <dbReference type="WBParaSite" id="MBELARI_LOCUS11221"/>
    </source>
</evidence>
<accession>A0AAF3EBA8</accession>
<dbReference type="CDD" id="cd18088">
    <property type="entry name" value="Nep1-like"/>
    <property type="match status" value="1"/>
</dbReference>
<evidence type="ECO:0000256" key="3">
    <source>
        <dbReference type="ARBA" id="ARBA00022517"/>
    </source>
</evidence>
<keyword evidence="6" id="KW-0808">Transferase</keyword>
<dbReference type="PANTHER" id="PTHR12636:SF5">
    <property type="entry name" value="RIBOSOMAL RNA SMALL SUBUNIT METHYLTRANSFERASE NEP1"/>
    <property type="match status" value="1"/>
</dbReference>
<keyword evidence="3" id="KW-0690">Ribosome biogenesis</keyword>
<protein>
    <recommendedName>
        <fullName evidence="13">18S rRNA (pseudouridine-N1)-methyltransferase</fullName>
    </recommendedName>
</protein>
<evidence type="ECO:0000256" key="1">
    <source>
        <dbReference type="ARBA" id="ARBA00004604"/>
    </source>
</evidence>
<dbReference type="FunFam" id="3.40.1280.10:FF:000003">
    <property type="entry name" value="Ribosomal RNA small subunit methyltransferase"/>
    <property type="match status" value="1"/>
</dbReference>
<comment type="function">
    <text evidence="12">S-adenosyl-L-methionine-dependent pseudouridine N(1)-methyltransferase that methylates a pseudouridine in 18S rRNA. Involved the biosynthesis of the hypermodified N1-methyl-N3-(3-amino-3-carboxypropyl) pseudouridine (m1acp3-Psi) conserved in eukaryotic 18S rRNA. Also has an essential role in 40S ribosomal subunit biogenesis independent on its methyltransferase activity, facilitating the incorporation of ribosomal protein S19 during the formation of pre-ribosomes.</text>
</comment>
<sequence>MGDDFEVCPPRSKRLKTDVENTDKRVLYVVLEQCSLESAKIGKDYVLLASEKHANFLLKNKKDPATYRPDIVHQCLLNLLDSPLNRAGKLQVFIHTDMNVLIEVNPQCRIPRTYDRFAGLMVQLLHKLSLRASDSSQKLLNVIKNPVSEHLPVGCRKILLSFSAPDLTIPNKMVATTENMPIAVVVGGIAKGRIDTDYTDTEMKISNYPLSAALTCAKITSGLEEIWGIM</sequence>
<dbReference type="PANTHER" id="PTHR12636">
    <property type="entry name" value="NEP1/MRA1"/>
    <property type="match status" value="1"/>
</dbReference>
<dbReference type="InterPro" id="IPR029026">
    <property type="entry name" value="tRNA_m1G_MTases_N"/>
</dbReference>
<reference evidence="15" key="1">
    <citation type="submission" date="2024-02" db="UniProtKB">
        <authorList>
            <consortium name="WormBaseParasite"/>
        </authorList>
    </citation>
    <scope>IDENTIFICATION</scope>
</reference>
<evidence type="ECO:0000313" key="14">
    <source>
        <dbReference type="Proteomes" id="UP000887575"/>
    </source>
</evidence>
<name>A0AAF3EBA8_9BILA</name>
<comment type="catalytic activity">
    <reaction evidence="11">
        <text>a pseudouridine in rRNA + S-adenosyl-L-methionine = an N(1)-methylpseudouridine in rRNA + S-adenosyl-L-homocysteine + H(+)</text>
        <dbReference type="Rhea" id="RHEA:46696"/>
        <dbReference type="Rhea" id="RHEA-COMP:11634"/>
        <dbReference type="Rhea" id="RHEA-COMP:13933"/>
        <dbReference type="ChEBI" id="CHEBI:15378"/>
        <dbReference type="ChEBI" id="CHEBI:57856"/>
        <dbReference type="ChEBI" id="CHEBI:59789"/>
        <dbReference type="ChEBI" id="CHEBI:65314"/>
        <dbReference type="ChEBI" id="CHEBI:74890"/>
    </reaction>
</comment>
<evidence type="ECO:0000256" key="4">
    <source>
        <dbReference type="ARBA" id="ARBA00022552"/>
    </source>
</evidence>
<keyword evidence="7" id="KW-0949">S-adenosyl-L-methionine</keyword>